<organism evidence="3 4">
    <name type="scientific">Methylobacterium radiotolerans</name>
    <dbReference type="NCBI Taxonomy" id="31998"/>
    <lineage>
        <taxon>Bacteria</taxon>
        <taxon>Pseudomonadati</taxon>
        <taxon>Pseudomonadota</taxon>
        <taxon>Alphaproteobacteria</taxon>
        <taxon>Hyphomicrobiales</taxon>
        <taxon>Methylobacteriaceae</taxon>
        <taxon>Methylobacterium</taxon>
    </lineage>
</organism>
<comment type="caution">
    <text evidence="3">The sequence shown here is derived from an EMBL/GenBank/DDBJ whole genome shotgun (WGS) entry which is preliminary data.</text>
</comment>
<dbReference type="EMBL" id="JBEPNW010000003">
    <property type="protein sequence ID" value="MET3869608.1"/>
    <property type="molecule type" value="Genomic_DNA"/>
</dbReference>
<feature type="region of interest" description="Disordered" evidence="1">
    <location>
        <begin position="44"/>
        <end position="96"/>
    </location>
</feature>
<keyword evidence="2" id="KW-0732">Signal</keyword>
<proteinExistence type="predicted"/>
<protein>
    <submittedName>
        <fullName evidence="3">Uncharacterized protein</fullName>
    </submittedName>
</protein>
<feature type="chain" id="PRO_5047104545" evidence="2">
    <location>
        <begin position="23"/>
        <end position="96"/>
    </location>
</feature>
<dbReference type="GeneID" id="6142114"/>
<keyword evidence="4" id="KW-1185">Reference proteome</keyword>
<dbReference type="RefSeq" id="WP_012329680.1">
    <property type="nucleotide sequence ID" value="NZ_BJXP01000046.1"/>
</dbReference>
<evidence type="ECO:0000256" key="2">
    <source>
        <dbReference type="SAM" id="SignalP"/>
    </source>
</evidence>
<feature type="signal peptide" evidence="2">
    <location>
        <begin position="1"/>
        <end position="22"/>
    </location>
</feature>
<accession>A0ABV2NSV3</accession>
<evidence type="ECO:0000256" key="1">
    <source>
        <dbReference type="SAM" id="MobiDB-lite"/>
    </source>
</evidence>
<reference evidence="3 4" key="1">
    <citation type="submission" date="2024-06" db="EMBL/GenBank/DDBJ databases">
        <title>Genomics of switchgrass bacterial isolates.</title>
        <authorList>
            <person name="Shade A."/>
        </authorList>
    </citation>
    <scope>NUCLEOTIDE SEQUENCE [LARGE SCALE GENOMIC DNA]</scope>
    <source>
        <strain evidence="3 4">PvP084</strain>
    </source>
</reference>
<sequence>MTRLTVAALVFALTSPVIVAQAQQDIPIQRDLKRVDRLDQRLGREDTELKVDPNVTPDNPDGVVGFDGPPFNYGDPGVMGDGPLPPGSPADDDDWY</sequence>
<evidence type="ECO:0000313" key="4">
    <source>
        <dbReference type="Proteomes" id="UP001549119"/>
    </source>
</evidence>
<gene>
    <name evidence="3" type="ORF">ABIC20_006986</name>
</gene>
<name>A0ABV2NSV3_9HYPH</name>
<dbReference type="Proteomes" id="UP001549119">
    <property type="component" value="Unassembled WGS sequence"/>
</dbReference>
<evidence type="ECO:0000313" key="3">
    <source>
        <dbReference type="EMBL" id="MET3869608.1"/>
    </source>
</evidence>